<proteinExistence type="evidence at transcript level"/>
<organism evidence="1">
    <name type="scientific">Picea sitchensis</name>
    <name type="common">Sitka spruce</name>
    <name type="synonym">Pinus sitchensis</name>
    <dbReference type="NCBI Taxonomy" id="3332"/>
    <lineage>
        <taxon>Eukaryota</taxon>
        <taxon>Viridiplantae</taxon>
        <taxon>Streptophyta</taxon>
        <taxon>Embryophyta</taxon>
        <taxon>Tracheophyta</taxon>
        <taxon>Spermatophyta</taxon>
        <taxon>Pinopsida</taxon>
        <taxon>Pinidae</taxon>
        <taxon>Conifers I</taxon>
        <taxon>Pinales</taxon>
        <taxon>Pinaceae</taxon>
        <taxon>Picea</taxon>
    </lineage>
</organism>
<sequence>MKPRTVTNTGYPVQALQIEMEWTLTGYLSERMGCTCHMIGMVA</sequence>
<protein>
    <submittedName>
        <fullName evidence="1">Uncharacterized protein</fullName>
    </submittedName>
</protein>
<accession>A9NJT2</accession>
<reference evidence="1" key="1">
    <citation type="journal article" date="2008" name="BMC Genomics">
        <title>A conifer genomics resource of 200,000 spruce (Picea spp.) ESTs and 6,464 high-quality, sequence-finished full-length cDNAs for Sitka spruce (Picea sitchensis).</title>
        <authorList>
            <person name="Ralph S.G."/>
            <person name="Chun H.J."/>
            <person name="Kolosova N."/>
            <person name="Cooper D."/>
            <person name="Oddy C."/>
            <person name="Ritland C.E."/>
            <person name="Kirkpatrick R."/>
            <person name="Moore R."/>
            <person name="Barber S."/>
            <person name="Holt R.A."/>
            <person name="Jones S.J."/>
            <person name="Marra M.A."/>
            <person name="Douglas C.J."/>
            <person name="Ritland K."/>
            <person name="Bohlmann J."/>
        </authorList>
    </citation>
    <scope>NUCLEOTIDE SEQUENCE</scope>
    <source>
        <tissue evidence="1">Green portion of the leader tissue</tissue>
    </source>
</reference>
<dbReference type="EMBL" id="EF081494">
    <property type="protein sequence ID" value="ABK20893.1"/>
    <property type="molecule type" value="mRNA"/>
</dbReference>
<evidence type="ECO:0000313" key="1">
    <source>
        <dbReference type="EMBL" id="ABK20893.1"/>
    </source>
</evidence>
<dbReference type="AlphaFoldDB" id="A9NJT2"/>
<name>A9NJT2_PICSI</name>